<keyword evidence="2" id="KW-1185">Reference proteome</keyword>
<dbReference type="Proteomes" id="UP001630303">
    <property type="component" value="Unassembled WGS sequence"/>
</dbReference>
<accession>A0ABW9GDA8</accession>
<dbReference type="RefSeq" id="WP_375095468.1">
    <property type="nucleotide sequence ID" value="NZ_JAROCE010000001.1"/>
</dbReference>
<evidence type="ECO:0000313" key="2">
    <source>
        <dbReference type="Proteomes" id="UP001630303"/>
    </source>
</evidence>
<sequence>MDHVASLMTDHGRVERTPEFEPYGCGDPLIFGSGRGAFYTGQWTIAVADDFDVDQFVDSLPALLADEWTEESLGVPVREPYIYLVRKSPRMTLSVQESSLDGGKAVELLAISRCGAEEPETDEPARQ</sequence>
<evidence type="ECO:0000313" key="1">
    <source>
        <dbReference type="EMBL" id="MFM2719474.1"/>
    </source>
</evidence>
<reference evidence="1 2" key="1">
    <citation type="submission" date="2023-03" db="EMBL/GenBank/DDBJ databases">
        <title>MT1 and MT2 Draft Genomes of Novel Species.</title>
        <authorList>
            <person name="Venkateswaran K."/>
        </authorList>
    </citation>
    <scope>NUCLEOTIDE SEQUENCE [LARGE SCALE GENOMIC DNA]</scope>
    <source>
        <strain evidence="1 2">IF8SW-P5</strain>
    </source>
</reference>
<comment type="caution">
    <text evidence="1">The sequence shown here is derived from an EMBL/GenBank/DDBJ whole genome shotgun (WGS) entry which is preliminary data.</text>
</comment>
<protein>
    <submittedName>
        <fullName evidence="1">Uncharacterized protein</fullName>
    </submittedName>
</protein>
<name>A0ABW9GDA8_9MICO</name>
<gene>
    <name evidence="1" type="ORF">P5G46_03055</name>
</gene>
<proteinExistence type="predicted"/>
<organism evidence="1 2">
    <name type="scientific">Microbacterium mcarthurae</name>
    <dbReference type="NCBI Taxonomy" id="3035918"/>
    <lineage>
        <taxon>Bacteria</taxon>
        <taxon>Bacillati</taxon>
        <taxon>Actinomycetota</taxon>
        <taxon>Actinomycetes</taxon>
        <taxon>Micrococcales</taxon>
        <taxon>Microbacteriaceae</taxon>
        <taxon>Microbacterium</taxon>
    </lineage>
</organism>
<dbReference type="EMBL" id="JAROCE010000001">
    <property type="protein sequence ID" value="MFM2719474.1"/>
    <property type="molecule type" value="Genomic_DNA"/>
</dbReference>